<dbReference type="PANTHER" id="PTHR12341:SF74">
    <property type="entry name" value="5'-3' EXORIBONUCLEASE 4"/>
    <property type="match status" value="1"/>
</dbReference>
<evidence type="ECO:0000256" key="1">
    <source>
        <dbReference type="PROSITE-ProRule" id="PRU00047"/>
    </source>
</evidence>
<keyword evidence="4" id="KW-1185">Reference proteome</keyword>
<dbReference type="GO" id="GO:0004534">
    <property type="term" value="F:5'-3' RNA exonuclease activity"/>
    <property type="evidence" value="ECO:0007669"/>
    <property type="project" value="TreeGrafter"/>
</dbReference>
<protein>
    <recommendedName>
        <fullName evidence="2">CCHC-type domain-containing protein</fullName>
    </recommendedName>
</protein>
<sequence length="206" mass="23883">MMDLVFEFLGQVPLLQRLPSSSLTKIAELILVNMLFERGKLGRHCTLFGRVVTMLGQQDKCFSCGQVGHLATECRGTEANDKIYITIHKKKYQFLNIWVVREYWENDLDISHPPFEINFERIVDDFVFMCFFVGNDFLPHMPTLEIHEDAINMLMFIYIRVFSAMGGYLTDAGEAAKEGSFKGEDGMKCDERRNSKYLLMYYLKNA</sequence>
<reference evidence="4" key="1">
    <citation type="journal article" date="2017" name="Nat. Commun.">
        <title>The asparagus genome sheds light on the origin and evolution of a young Y chromosome.</title>
        <authorList>
            <person name="Harkess A."/>
            <person name="Zhou J."/>
            <person name="Xu C."/>
            <person name="Bowers J.E."/>
            <person name="Van der Hulst R."/>
            <person name="Ayyampalayam S."/>
            <person name="Mercati F."/>
            <person name="Riccardi P."/>
            <person name="McKain M.R."/>
            <person name="Kakrana A."/>
            <person name="Tang H."/>
            <person name="Ray J."/>
            <person name="Groenendijk J."/>
            <person name="Arikit S."/>
            <person name="Mathioni S.M."/>
            <person name="Nakano M."/>
            <person name="Shan H."/>
            <person name="Telgmann-Rauber A."/>
            <person name="Kanno A."/>
            <person name="Yue Z."/>
            <person name="Chen H."/>
            <person name="Li W."/>
            <person name="Chen Y."/>
            <person name="Xu X."/>
            <person name="Zhang Y."/>
            <person name="Luo S."/>
            <person name="Chen H."/>
            <person name="Gao J."/>
            <person name="Mao Z."/>
            <person name="Pires J.C."/>
            <person name="Luo M."/>
            <person name="Kudrna D."/>
            <person name="Wing R.A."/>
            <person name="Meyers B.C."/>
            <person name="Yi K."/>
            <person name="Kong H."/>
            <person name="Lavrijsen P."/>
            <person name="Sunseri F."/>
            <person name="Falavigna A."/>
            <person name="Ye Y."/>
            <person name="Leebens-Mack J.H."/>
            <person name="Chen G."/>
        </authorList>
    </citation>
    <scope>NUCLEOTIDE SEQUENCE [LARGE SCALE GENOMIC DNA]</scope>
    <source>
        <strain evidence="4">cv. DH0086</strain>
    </source>
</reference>
<evidence type="ECO:0000313" key="3">
    <source>
        <dbReference type="EMBL" id="ONK55015.1"/>
    </source>
</evidence>
<dbReference type="InterPro" id="IPR027073">
    <property type="entry name" value="5_3_exoribonuclease"/>
</dbReference>
<dbReference type="EMBL" id="KV863863">
    <property type="protein sequence ID" value="ONK55015.1"/>
    <property type="molecule type" value="Genomic_DNA"/>
</dbReference>
<dbReference type="Gene3D" id="4.10.60.10">
    <property type="entry name" value="Zinc finger, CCHC-type"/>
    <property type="match status" value="1"/>
</dbReference>
<gene>
    <name evidence="3" type="ORF">A4U43_UnF8590</name>
</gene>
<dbReference type="GO" id="GO:0000956">
    <property type="term" value="P:nuclear-transcribed mRNA catabolic process"/>
    <property type="evidence" value="ECO:0007669"/>
    <property type="project" value="TreeGrafter"/>
</dbReference>
<dbReference type="InterPro" id="IPR041412">
    <property type="entry name" value="Xrn1_helical"/>
</dbReference>
<proteinExistence type="predicted"/>
<dbReference type="AlphaFoldDB" id="A0A1R3L5Y4"/>
<keyword evidence="1" id="KW-0863">Zinc-finger</keyword>
<dbReference type="GO" id="GO:0005634">
    <property type="term" value="C:nucleus"/>
    <property type="evidence" value="ECO:0007669"/>
    <property type="project" value="TreeGrafter"/>
</dbReference>
<evidence type="ECO:0000313" key="4">
    <source>
        <dbReference type="Proteomes" id="UP000243459"/>
    </source>
</evidence>
<dbReference type="Pfam" id="PF00098">
    <property type="entry name" value="zf-CCHC"/>
    <property type="match status" value="1"/>
</dbReference>
<dbReference type="Pfam" id="PF17846">
    <property type="entry name" value="XRN_M"/>
    <property type="match status" value="1"/>
</dbReference>
<dbReference type="InterPro" id="IPR036875">
    <property type="entry name" value="Znf_CCHC_sf"/>
</dbReference>
<dbReference type="Proteomes" id="UP000243459">
    <property type="component" value="Unassembled WGS sequence"/>
</dbReference>
<organism evidence="3 4">
    <name type="scientific">Asparagus officinalis</name>
    <name type="common">Garden asparagus</name>
    <dbReference type="NCBI Taxonomy" id="4686"/>
    <lineage>
        <taxon>Eukaryota</taxon>
        <taxon>Viridiplantae</taxon>
        <taxon>Streptophyta</taxon>
        <taxon>Embryophyta</taxon>
        <taxon>Tracheophyta</taxon>
        <taxon>Spermatophyta</taxon>
        <taxon>Magnoliopsida</taxon>
        <taxon>Liliopsida</taxon>
        <taxon>Asparagales</taxon>
        <taxon>Asparagaceae</taxon>
        <taxon>Asparagoideae</taxon>
        <taxon>Asparagus</taxon>
    </lineage>
</organism>
<dbReference type="Gramene" id="ONK55015">
    <property type="protein sequence ID" value="ONK55015"/>
    <property type="gene ID" value="A4U43_UnF8590"/>
</dbReference>
<keyword evidence="1" id="KW-0479">Metal-binding</keyword>
<name>A0A1R3L5Y4_ASPOF</name>
<feature type="domain" description="CCHC-type" evidence="2">
    <location>
        <begin position="60"/>
        <end position="75"/>
    </location>
</feature>
<dbReference type="SMART" id="SM00343">
    <property type="entry name" value="ZnF_C2HC"/>
    <property type="match status" value="1"/>
</dbReference>
<accession>A0A1R3L5Y4</accession>
<evidence type="ECO:0000259" key="2">
    <source>
        <dbReference type="PROSITE" id="PS50158"/>
    </source>
</evidence>
<keyword evidence="1" id="KW-0862">Zinc</keyword>
<dbReference type="SUPFAM" id="SSF57756">
    <property type="entry name" value="Retrovirus zinc finger-like domains"/>
    <property type="match status" value="1"/>
</dbReference>
<dbReference type="InterPro" id="IPR001878">
    <property type="entry name" value="Znf_CCHC"/>
</dbReference>
<dbReference type="PANTHER" id="PTHR12341">
    <property type="entry name" value="5'-&gt;3' EXORIBONUCLEASE"/>
    <property type="match status" value="1"/>
</dbReference>
<dbReference type="GO" id="GO:0008270">
    <property type="term" value="F:zinc ion binding"/>
    <property type="evidence" value="ECO:0007669"/>
    <property type="project" value="UniProtKB-KW"/>
</dbReference>
<dbReference type="PROSITE" id="PS50158">
    <property type="entry name" value="ZF_CCHC"/>
    <property type="match status" value="1"/>
</dbReference>
<dbReference type="GO" id="GO:0003723">
    <property type="term" value="F:RNA binding"/>
    <property type="evidence" value="ECO:0007669"/>
    <property type="project" value="TreeGrafter"/>
</dbReference>